<evidence type="ECO:0000313" key="1">
    <source>
        <dbReference type="EMBL" id="KAL3532519.1"/>
    </source>
</evidence>
<proteinExistence type="predicted"/>
<evidence type="ECO:0000313" key="2">
    <source>
        <dbReference type="Proteomes" id="UP001630127"/>
    </source>
</evidence>
<organism evidence="1 2">
    <name type="scientific">Cinchona calisaya</name>
    <dbReference type="NCBI Taxonomy" id="153742"/>
    <lineage>
        <taxon>Eukaryota</taxon>
        <taxon>Viridiplantae</taxon>
        <taxon>Streptophyta</taxon>
        <taxon>Embryophyta</taxon>
        <taxon>Tracheophyta</taxon>
        <taxon>Spermatophyta</taxon>
        <taxon>Magnoliopsida</taxon>
        <taxon>eudicotyledons</taxon>
        <taxon>Gunneridae</taxon>
        <taxon>Pentapetalae</taxon>
        <taxon>asterids</taxon>
        <taxon>lamiids</taxon>
        <taxon>Gentianales</taxon>
        <taxon>Rubiaceae</taxon>
        <taxon>Cinchonoideae</taxon>
        <taxon>Cinchoneae</taxon>
        <taxon>Cinchona</taxon>
    </lineage>
</organism>
<reference evidence="1 2" key="1">
    <citation type="submission" date="2024-11" db="EMBL/GenBank/DDBJ databases">
        <title>A near-complete genome assembly of Cinchona calisaya.</title>
        <authorList>
            <person name="Lian D.C."/>
            <person name="Zhao X.W."/>
            <person name="Wei L."/>
        </authorList>
    </citation>
    <scope>NUCLEOTIDE SEQUENCE [LARGE SCALE GENOMIC DNA]</scope>
    <source>
        <tissue evidence="1">Nenye</tissue>
    </source>
</reference>
<dbReference type="EMBL" id="JBJUIK010000003">
    <property type="protein sequence ID" value="KAL3532519.1"/>
    <property type="molecule type" value="Genomic_DNA"/>
</dbReference>
<keyword evidence="2" id="KW-1185">Reference proteome</keyword>
<name>A0ABD3AN66_9GENT</name>
<comment type="caution">
    <text evidence="1">The sequence shown here is derived from an EMBL/GenBank/DDBJ whole genome shotgun (WGS) entry which is preliminary data.</text>
</comment>
<protein>
    <submittedName>
        <fullName evidence="1">Uncharacterized protein</fullName>
    </submittedName>
</protein>
<gene>
    <name evidence="1" type="ORF">ACH5RR_006040</name>
</gene>
<dbReference type="Proteomes" id="UP001630127">
    <property type="component" value="Unassembled WGS sequence"/>
</dbReference>
<dbReference type="AlphaFoldDB" id="A0ABD3AN66"/>
<sequence length="122" mass="14013">MPTATMQLGLFESDTYIEDTVEEAAAFQMPSSLRSLFATLLASCSPTNPTLLWEKFEADLSRYFERSRGITQFTAEQIKRNVLQDINTFLELMGKSIDSYHLILEKFQLSHTEKLTKKLQIL</sequence>
<accession>A0ABD3AN66</accession>